<sequence length="81" mass="9092">MLIHRSFALIIALSMLKINDTASIVVPLSVQQDSPSSVRSEDILTVLYRMKKSSLEEDNTNVATDISHYMCLFKLCPGVYE</sequence>
<reference evidence="3" key="1">
    <citation type="submission" date="2022-11" db="UniProtKB">
        <authorList>
            <consortium name="WormBaseParasite"/>
        </authorList>
    </citation>
    <scope>IDENTIFICATION</scope>
</reference>
<organism evidence="2 3">
    <name type="scientific">Romanomermis culicivorax</name>
    <name type="common">Nematode worm</name>
    <dbReference type="NCBI Taxonomy" id="13658"/>
    <lineage>
        <taxon>Eukaryota</taxon>
        <taxon>Metazoa</taxon>
        <taxon>Ecdysozoa</taxon>
        <taxon>Nematoda</taxon>
        <taxon>Enoplea</taxon>
        <taxon>Dorylaimia</taxon>
        <taxon>Mermithida</taxon>
        <taxon>Mermithoidea</taxon>
        <taxon>Mermithidae</taxon>
        <taxon>Romanomermis</taxon>
    </lineage>
</organism>
<proteinExistence type="predicted"/>
<evidence type="ECO:0000256" key="1">
    <source>
        <dbReference type="SAM" id="SignalP"/>
    </source>
</evidence>
<keyword evidence="1" id="KW-0732">Signal</keyword>
<feature type="signal peptide" evidence="1">
    <location>
        <begin position="1"/>
        <end position="23"/>
    </location>
</feature>
<name>A0A915KNZ1_ROMCU</name>
<dbReference type="Proteomes" id="UP000887565">
    <property type="component" value="Unplaced"/>
</dbReference>
<dbReference type="AlphaFoldDB" id="A0A915KNZ1"/>
<feature type="chain" id="PRO_5036825629" evidence="1">
    <location>
        <begin position="24"/>
        <end position="81"/>
    </location>
</feature>
<protein>
    <submittedName>
        <fullName evidence="3">Uncharacterized protein</fullName>
    </submittedName>
</protein>
<evidence type="ECO:0000313" key="3">
    <source>
        <dbReference type="WBParaSite" id="nRc.2.0.1.t39770-RA"/>
    </source>
</evidence>
<accession>A0A915KNZ1</accession>
<evidence type="ECO:0000313" key="2">
    <source>
        <dbReference type="Proteomes" id="UP000887565"/>
    </source>
</evidence>
<dbReference type="WBParaSite" id="nRc.2.0.1.t39770-RA">
    <property type="protein sequence ID" value="nRc.2.0.1.t39770-RA"/>
    <property type="gene ID" value="nRc.2.0.1.g39770"/>
</dbReference>
<keyword evidence="2" id="KW-1185">Reference proteome</keyword>